<comment type="caution">
    <text evidence="2">The sequence shown here is derived from an EMBL/GenBank/DDBJ whole genome shotgun (WGS) entry which is preliminary data.</text>
</comment>
<name>A0A9P7DQL2_9AGAM</name>
<dbReference type="RefSeq" id="XP_041164492.1">
    <property type="nucleotide sequence ID" value="XM_041297310.1"/>
</dbReference>
<evidence type="ECO:0000259" key="1">
    <source>
        <dbReference type="Pfam" id="PF14214"/>
    </source>
</evidence>
<proteinExistence type="predicted"/>
<dbReference type="Pfam" id="PF14214">
    <property type="entry name" value="Helitron_like_N"/>
    <property type="match status" value="1"/>
</dbReference>
<dbReference type="AlphaFoldDB" id="A0A9P7DQL2"/>
<gene>
    <name evidence="2" type="ORF">HD556DRAFT_1229833</name>
</gene>
<dbReference type="GeneID" id="64591074"/>
<dbReference type="Proteomes" id="UP000719766">
    <property type="component" value="Unassembled WGS sequence"/>
</dbReference>
<dbReference type="EMBL" id="JABBWE010000008">
    <property type="protein sequence ID" value="KAG1800750.1"/>
    <property type="molecule type" value="Genomic_DNA"/>
</dbReference>
<dbReference type="InterPro" id="IPR025476">
    <property type="entry name" value="Helitron_helicase-like"/>
</dbReference>
<evidence type="ECO:0000313" key="3">
    <source>
        <dbReference type="Proteomes" id="UP000719766"/>
    </source>
</evidence>
<protein>
    <recommendedName>
        <fullName evidence="1">Helitron helicase-like domain-containing protein</fullName>
    </recommendedName>
</protein>
<dbReference type="OrthoDB" id="432234at2759"/>
<keyword evidence="3" id="KW-1185">Reference proteome</keyword>
<organism evidence="2 3">
    <name type="scientific">Suillus plorans</name>
    <dbReference type="NCBI Taxonomy" id="116603"/>
    <lineage>
        <taxon>Eukaryota</taxon>
        <taxon>Fungi</taxon>
        <taxon>Dikarya</taxon>
        <taxon>Basidiomycota</taxon>
        <taxon>Agaricomycotina</taxon>
        <taxon>Agaricomycetes</taxon>
        <taxon>Agaricomycetidae</taxon>
        <taxon>Boletales</taxon>
        <taxon>Suillineae</taxon>
        <taxon>Suillaceae</taxon>
        <taxon>Suillus</taxon>
    </lineage>
</organism>
<reference evidence="2" key="1">
    <citation type="journal article" date="2020" name="New Phytol.">
        <title>Comparative genomics reveals dynamic genome evolution in host specialist ectomycorrhizal fungi.</title>
        <authorList>
            <person name="Lofgren L.A."/>
            <person name="Nguyen N.H."/>
            <person name="Vilgalys R."/>
            <person name="Ruytinx J."/>
            <person name="Liao H.L."/>
            <person name="Branco S."/>
            <person name="Kuo A."/>
            <person name="LaButti K."/>
            <person name="Lipzen A."/>
            <person name="Andreopoulos W."/>
            <person name="Pangilinan J."/>
            <person name="Riley R."/>
            <person name="Hundley H."/>
            <person name="Na H."/>
            <person name="Barry K."/>
            <person name="Grigoriev I.V."/>
            <person name="Stajich J.E."/>
            <person name="Kennedy P.G."/>
        </authorList>
    </citation>
    <scope>NUCLEOTIDE SEQUENCE</scope>
    <source>
        <strain evidence="2">S12</strain>
    </source>
</reference>
<evidence type="ECO:0000313" key="2">
    <source>
        <dbReference type="EMBL" id="KAG1800750.1"/>
    </source>
</evidence>
<sequence length="244" mass="27636">MFRTLFPCGIGGFEDIARQTALSFEHQAEYYLNLPDRAFRYHHLYLFIVLNMLQCRAAHLHMFFTVRKLNFDPVACKLTQVSPAVLENLAQKLECKHQISGLTGDKKGALALLQQVNTISARIPGSHASNIYVCNEIRSYFSYFGLPHLFFTFNPSPAHSPIFQVMYGDHTVDLSQCFPFMVNGCKCALHLAHDPVAGADFFEFMWRACFSHLLGCDFDTQSSSDKGGIFGRIRAFYGSSEYTE</sequence>
<accession>A0A9P7DQL2</accession>
<feature type="domain" description="Helitron helicase-like" evidence="1">
    <location>
        <begin position="30"/>
        <end position="242"/>
    </location>
</feature>